<keyword evidence="2" id="KW-0288">FMN</keyword>
<name>A0A1L3MFY5_9MICO</name>
<dbReference type="Gene3D" id="3.40.50.360">
    <property type="match status" value="1"/>
</dbReference>
<dbReference type="PANTHER" id="PTHR43408">
    <property type="entry name" value="FMN REDUCTASE (NADPH)"/>
    <property type="match status" value="1"/>
</dbReference>
<dbReference type="EC" id="1.5.1.38" evidence="6"/>
<evidence type="ECO:0000256" key="2">
    <source>
        <dbReference type="ARBA" id="ARBA00022643"/>
    </source>
</evidence>
<dbReference type="GO" id="GO:0052873">
    <property type="term" value="F:FMN reductase (NADPH) activity"/>
    <property type="evidence" value="ECO:0007669"/>
    <property type="project" value="UniProtKB-EC"/>
</dbReference>
<dbReference type="AlphaFoldDB" id="A0A1L3MFY5"/>
<gene>
    <name evidence="6" type="primary">ssuE</name>
    <name evidence="5" type="ORF">ASJ30_06685</name>
    <name evidence="6" type="ORF">IGS73_06850</name>
</gene>
<accession>A0A1L3MFY5</accession>
<evidence type="ECO:0000313" key="6">
    <source>
        <dbReference type="EMBL" id="QOK24081.1"/>
    </source>
</evidence>
<dbReference type="GO" id="GO:0046306">
    <property type="term" value="P:alkanesulfonate catabolic process"/>
    <property type="evidence" value="ECO:0007669"/>
    <property type="project" value="InterPro"/>
</dbReference>
<reference evidence="5 7" key="1">
    <citation type="submission" date="2015-11" db="EMBL/GenBank/DDBJ databases">
        <authorList>
            <person name="Zhang Y."/>
            <person name="Guo Z."/>
        </authorList>
    </citation>
    <scope>NUCLEOTIDE SEQUENCE [LARGE SCALE GENOMIC DNA]</scope>
    <source>
        <strain evidence="5 7">YFY001</strain>
    </source>
</reference>
<dbReference type="RefSeq" id="WP_072624423.1">
    <property type="nucleotide sequence ID" value="NZ_CP013290.1"/>
</dbReference>
<dbReference type="NCBIfam" id="TIGR03567">
    <property type="entry name" value="FMN_reduc_SsuE"/>
    <property type="match status" value="1"/>
</dbReference>
<keyword evidence="3 6" id="KW-0560">Oxidoreductase</keyword>
<dbReference type="InterPro" id="IPR005025">
    <property type="entry name" value="FMN_Rdtase-like_dom"/>
</dbReference>
<dbReference type="Proteomes" id="UP000593998">
    <property type="component" value="Chromosome"/>
</dbReference>
<sequence>MAVIATISSSPSTTSRTDAVLGDLAQRVQRAGHVVHPIVLRDLPAQPLLRADAEHDDIARAACALERADAVIVSTPVYKAAYSGLLKAFLDLLPQTGLKDKVVLPIATGGSPAHVLAVDYALRPVLASLAPSAITPGWFVLASEVTRLDEGEVSIADSAAGPLAEVTRVFLDAVAGSLLVAAADAAHRGELLTRSVAVA</sequence>
<keyword evidence="1" id="KW-0285">Flavoprotein</keyword>
<dbReference type="SUPFAM" id="SSF52218">
    <property type="entry name" value="Flavoproteins"/>
    <property type="match status" value="1"/>
</dbReference>
<organism evidence="5 7">
    <name type="scientific">Janibacter indicus</name>
    <dbReference type="NCBI Taxonomy" id="857417"/>
    <lineage>
        <taxon>Bacteria</taxon>
        <taxon>Bacillati</taxon>
        <taxon>Actinomycetota</taxon>
        <taxon>Actinomycetes</taxon>
        <taxon>Micrococcales</taxon>
        <taxon>Intrasporangiaceae</taxon>
        <taxon>Janibacter</taxon>
    </lineage>
</organism>
<evidence type="ECO:0000313" key="7">
    <source>
        <dbReference type="Proteomes" id="UP000182938"/>
    </source>
</evidence>
<evidence type="ECO:0000256" key="1">
    <source>
        <dbReference type="ARBA" id="ARBA00022630"/>
    </source>
</evidence>
<evidence type="ECO:0000313" key="5">
    <source>
        <dbReference type="EMBL" id="APH01270.1"/>
    </source>
</evidence>
<dbReference type="Pfam" id="PF03358">
    <property type="entry name" value="FMN_red"/>
    <property type="match status" value="1"/>
</dbReference>
<dbReference type="InterPro" id="IPR051814">
    <property type="entry name" value="NAD(P)H-dep_FMN_reductase"/>
</dbReference>
<dbReference type="PANTHER" id="PTHR43408:SF1">
    <property type="entry name" value="FMN REDUCTASE (NADPH)"/>
    <property type="match status" value="1"/>
</dbReference>
<protein>
    <submittedName>
        <fullName evidence="5">NADPH-dependent FMN reductase</fullName>
        <ecNumber evidence="6">1.5.1.38</ecNumber>
    </submittedName>
</protein>
<evidence type="ECO:0000313" key="8">
    <source>
        <dbReference type="Proteomes" id="UP000593998"/>
    </source>
</evidence>
<evidence type="ECO:0000259" key="4">
    <source>
        <dbReference type="Pfam" id="PF03358"/>
    </source>
</evidence>
<dbReference type="EMBL" id="CP062789">
    <property type="protein sequence ID" value="QOK24081.1"/>
    <property type="molecule type" value="Genomic_DNA"/>
</dbReference>
<keyword evidence="7" id="KW-1185">Reference proteome</keyword>
<dbReference type="InterPro" id="IPR020048">
    <property type="entry name" value="NADPH-dep_FMN_reduc_SsuE"/>
</dbReference>
<proteinExistence type="predicted"/>
<evidence type="ECO:0000256" key="3">
    <source>
        <dbReference type="ARBA" id="ARBA00023002"/>
    </source>
</evidence>
<dbReference type="Proteomes" id="UP000182938">
    <property type="component" value="Chromosome"/>
</dbReference>
<dbReference type="KEGG" id="jte:ASJ30_06685"/>
<reference evidence="6 8" key="2">
    <citation type="submission" date="2020-10" db="EMBL/GenBank/DDBJ databases">
        <title>Janibacter indicus TT2 genome sequence.</title>
        <authorList>
            <person name="Lee K."/>
            <person name="Ganzorig M."/>
        </authorList>
    </citation>
    <scope>NUCLEOTIDE SEQUENCE [LARGE SCALE GENOMIC DNA]</scope>
    <source>
        <strain evidence="6 8">TT2</strain>
    </source>
</reference>
<dbReference type="EMBL" id="CP013290">
    <property type="protein sequence ID" value="APH01270.1"/>
    <property type="molecule type" value="Genomic_DNA"/>
</dbReference>
<dbReference type="InterPro" id="IPR029039">
    <property type="entry name" value="Flavoprotein-like_sf"/>
</dbReference>
<feature type="domain" description="NADPH-dependent FMN reductase-like" evidence="4">
    <location>
        <begin position="4"/>
        <end position="142"/>
    </location>
</feature>